<organism evidence="3">
    <name type="scientific">Diaphorina citri</name>
    <name type="common">Asian citrus psyllid</name>
    <dbReference type="NCBI Taxonomy" id="121845"/>
    <lineage>
        <taxon>Eukaryota</taxon>
        <taxon>Metazoa</taxon>
        <taxon>Ecdysozoa</taxon>
        <taxon>Arthropoda</taxon>
        <taxon>Hexapoda</taxon>
        <taxon>Insecta</taxon>
        <taxon>Pterygota</taxon>
        <taxon>Neoptera</taxon>
        <taxon>Paraneoptera</taxon>
        <taxon>Hemiptera</taxon>
        <taxon>Sternorrhyncha</taxon>
        <taxon>Psylloidea</taxon>
        <taxon>Psyllidae</taxon>
        <taxon>Diaphorininae</taxon>
        <taxon>Diaphorina</taxon>
    </lineage>
</organism>
<feature type="compositionally biased region" description="Basic and acidic residues" evidence="1">
    <location>
        <begin position="108"/>
        <end position="121"/>
    </location>
</feature>
<evidence type="ECO:0000313" key="4">
    <source>
        <dbReference type="RefSeq" id="XP_026681889.1"/>
    </source>
</evidence>
<protein>
    <submittedName>
        <fullName evidence="3 4">Uncharacterized protein LOC103512681</fullName>
    </submittedName>
</protein>
<reference evidence="3" key="1">
    <citation type="submission" date="2023-09" db="UniProtKB">
        <authorList>
            <consortium name="RefSeq"/>
        </authorList>
    </citation>
    <scope>IDENTIFICATION</scope>
</reference>
<name>A0A1S4EFH5_DIACI</name>
<proteinExistence type="predicted"/>
<evidence type="ECO:0000256" key="1">
    <source>
        <dbReference type="SAM" id="MobiDB-lite"/>
    </source>
</evidence>
<accession>A0A1S4EFH5</accession>
<dbReference type="Proteomes" id="UP000079169">
    <property type="component" value="Unplaced"/>
</dbReference>
<dbReference type="GeneID" id="103512681"/>
<evidence type="ECO:0000313" key="3">
    <source>
        <dbReference type="RefSeq" id="XP_017300986.1"/>
    </source>
</evidence>
<sequence>MLEAGHLSPPRSLVEMAAEANESRLHTPASSPLPPSTPPTGGAFPKEATGSQASAKSVEESQAFAKSNKDSGFSAKSNKELGSFPRAKKKSCSESDEDVPLNLPPPRSDVDMKTFSCKEMDGEVGGGDFPASYPHHVNDESLD</sequence>
<dbReference type="PaxDb" id="121845-A0A1S4EFH5"/>
<dbReference type="RefSeq" id="XP_026681889.1">
    <property type="nucleotide sequence ID" value="XM_026826088.1"/>
</dbReference>
<gene>
    <name evidence="3 4" type="primary">LOC103512681</name>
</gene>
<dbReference type="RefSeq" id="XP_017300986.1">
    <property type="nucleotide sequence ID" value="XM_017445497.2"/>
</dbReference>
<feature type="region of interest" description="Disordered" evidence="1">
    <location>
        <begin position="1"/>
        <end position="143"/>
    </location>
</feature>
<dbReference type="AlphaFoldDB" id="A0A1S4EFH5"/>
<keyword evidence="2" id="KW-1185">Reference proteome</keyword>
<evidence type="ECO:0000313" key="2">
    <source>
        <dbReference type="Proteomes" id="UP000079169"/>
    </source>
</evidence>
<dbReference type="KEGG" id="dci:103512681"/>